<dbReference type="EMBL" id="AY811856">
    <property type="protein sequence ID" value="AAX27745.1"/>
    <property type="molecule type" value="mRNA"/>
</dbReference>
<name>Q5BXY0_SCHJA</name>
<proteinExistence type="evidence at transcript level"/>
<dbReference type="AlphaFoldDB" id="Q5BXY0"/>
<organism evidence="1">
    <name type="scientific">Schistosoma japonicum</name>
    <name type="common">Blood fluke</name>
    <dbReference type="NCBI Taxonomy" id="6182"/>
    <lineage>
        <taxon>Eukaryota</taxon>
        <taxon>Metazoa</taxon>
        <taxon>Spiralia</taxon>
        <taxon>Lophotrochozoa</taxon>
        <taxon>Platyhelminthes</taxon>
        <taxon>Trematoda</taxon>
        <taxon>Digenea</taxon>
        <taxon>Strigeidida</taxon>
        <taxon>Schistosomatoidea</taxon>
        <taxon>Schistosomatidae</taxon>
        <taxon>Schistosoma</taxon>
    </lineage>
</organism>
<reference evidence="1" key="2">
    <citation type="journal article" date="2006" name="PLoS Pathog.">
        <title>New perspectives on host-parasite interplay by comparative transcriptomic and proteomic analyses of Schistosoma japonicum.</title>
        <authorList>
            <person name="Liu F."/>
            <person name="Lu J."/>
            <person name="Hu W."/>
            <person name="Wang S.Y."/>
            <person name="Cui S.J."/>
            <person name="Chi M."/>
            <person name="Yan Q."/>
            <person name="Wang X.R."/>
            <person name="Song H.D."/>
            <person name="Xu X.N."/>
            <person name="Wang J.J."/>
            <person name="Zhang X.L."/>
            <person name="Zhang X."/>
            <person name="Wang Z.Q."/>
            <person name="Xue C.L."/>
            <person name="Brindley P.J."/>
            <person name="McManus D.P."/>
            <person name="Yang P.Y."/>
            <person name="Feng Z."/>
            <person name="Chen Z."/>
            <person name="Han Z.G."/>
        </authorList>
    </citation>
    <scope>NUCLEOTIDE SEQUENCE</scope>
</reference>
<accession>Q5BXY0</accession>
<evidence type="ECO:0000313" key="1">
    <source>
        <dbReference type="EMBL" id="AAX27745.1"/>
    </source>
</evidence>
<sequence>MKMLSYLAEIPFFQVLGPLYRHLKLLREKSLSCLENHINLCLTYCVNTAIWTLRKL</sequence>
<reference evidence="1" key="1">
    <citation type="submission" date="2005-03" db="EMBL/GenBank/DDBJ databases">
        <authorList>
            <person name="Han Z."/>
        </authorList>
    </citation>
    <scope>NUCLEOTIDE SEQUENCE</scope>
</reference>
<protein>
    <submittedName>
        <fullName evidence="1">Uncharacterized protein</fullName>
    </submittedName>
</protein>